<dbReference type="PANTHER" id="PTHR31286">
    <property type="entry name" value="GLYCINE-RICH CELL WALL STRUCTURAL PROTEIN 1.8-LIKE"/>
    <property type="match status" value="1"/>
</dbReference>
<name>A0A835H6I9_9MAGN</name>
<evidence type="ECO:0000313" key="2">
    <source>
        <dbReference type="Proteomes" id="UP000631114"/>
    </source>
</evidence>
<dbReference type="EMBL" id="JADFTS010000008">
    <property type="protein sequence ID" value="KAF9593789.1"/>
    <property type="molecule type" value="Genomic_DNA"/>
</dbReference>
<gene>
    <name evidence="1" type="ORF">IFM89_025498</name>
</gene>
<sequence>MELKTTHHHHHHHHVFSSLQQISKTTTLSPHTKLLYHLKKFHPSLHTNKLRFRGIQATVKATSLEQPGGKMVVELVGVFNELSERMNMVSTSSSRLLFKALKLSIPVLQVLPLTSDGRSPLTKALSVALVLADLQKYTLVINRSAYDCSGKLDGAWRGSSEPQSLRQPSRPSFATAVRGAAVPSLDDFCVKPRVDNATATMTHPSRARVCVEVDLTKALPDKVWLGKLTVTGRWKKVEYENLPLFCKHCTLQGHDESTF</sequence>
<proteinExistence type="predicted"/>
<dbReference type="PANTHER" id="PTHR31286:SF180">
    <property type="entry name" value="OS10G0362600 PROTEIN"/>
    <property type="match status" value="1"/>
</dbReference>
<comment type="caution">
    <text evidence="1">The sequence shown here is derived from an EMBL/GenBank/DDBJ whole genome shotgun (WGS) entry which is preliminary data.</text>
</comment>
<keyword evidence="2" id="KW-1185">Reference proteome</keyword>
<dbReference type="OrthoDB" id="1305792at2759"/>
<accession>A0A835H6I9</accession>
<protein>
    <submittedName>
        <fullName evidence="1">Uncharacterized protein</fullName>
    </submittedName>
</protein>
<evidence type="ECO:0000313" key="1">
    <source>
        <dbReference type="EMBL" id="KAF9593789.1"/>
    </source>
</evidence>
<dbReference type="AlphaFoldDB" id="A0A835H6I9"/>
<reference evidence="1 2" key="1">
    <citation type="submission" date="2020-10" db="EMBL/GenBank/DDBJ databases">
        <title>The Coptis chinensis genome and diversification of protoberbering-type alkaloids.</title>
        <authorList>
            <person name="Wang B."/>
            <person name="Shu S."/>
            <person name="Song C."/>
            <person name="Liu Y."/>
        </authorList>
    </citation>
    <scope>NUCLEOTIDE SEQUENCE [LARGE SCALE GENOMIC DNA]</scope>
    <source>
        <strain evidence="1">HL-2020</strain>
        <tissue evidence="1">Leaf</tissue>
    </source>
</reference>
<dbReference type="InterPro" id="IPR040256">
    <property type="entry name" value="At4g02000-like"/>
</dbReference>
<dbReference type="Proteomes" id="UP000631114">
    <property type="component" value="Unassembled WGS sequence"/>
</dbReference>
<organism evidence="1 2">
    <name type="scientific">Coptis chinensis</name>
    <dbReference type="NCBI Taxonomy" id="261450"/>
    <lineage>
        <taxon>Eukaryota</taxon>
        <taxon>Viridiplantae</taxon>
        <taxon>Streptophyta</taxon>
        <taxon>Embryophyta</taxon>
        <taxon>Tracheophyta</taxon>
        <taxon>Spermatophyta</taxon>
        <taxon>Magnoliopsida</taxon>
        <taxon>Ranunculales</taxon>
        <taxon>Ranunculaceae</taxon>
        <taxon>Coptidoideae</taxon>
        <taxon>Coptis</taxon>
    </lineage>
</organism>